<accession>A0A645A5M7</accession>
<organism evidence="1">
    <name type="scientific">bioreactor metagenome</name>
    <dbReference type="NCBI Taxonomy" id="1076179"/>
    <lineage>
        <taxon>unclassified sequences</taxon>
        <taxon>metagenomes</taxon>
        <taxon>ecological metagenomes</taxon>
    </lineage>
</organism>
<dbReference type="EMBL" id="VSSQ01012118">
    <property type="protein sequence ID" value="MPM48485.1"/>
    <property type="molecule type" value="Genomic_DNA"/>
</dbReference>
<dbReference type="CDD" id="cd07012">
    <property type="entry name" value="PBP2_Bug_TTT"/>
    <property type="match status" value="1"/>
</dbReference>
<evidence type="ECO:0000313" key="1">
    <source>
        <dbReference type="EMBL" id="MPM48485.1"/>
    </source>
</evidence>
<name>A0A645A5M7_9ZZZZ</name>
<sequence>MIAPFNYNDNARKTQQLFPKNLATLHIKPKGLEKENEFMKKTVSLILALVLLVALAACGSSSGSTPAPSAPGSAAPSAEATPKWTKNVEVQVPAGAGGGTDVAARTLTSYVSQNSGSNLTIVNNSDGGGVVAFEKVRGAKSDGSTILFFHTTMLIKSATGIYDKTAAEDFTVIAVAKPVEAANYVLVTSADSGLSTLEDFLAEAKSKPGELLVGVETGGSSHIMSGLMAKGADISVKFVEAGPDTEKMTALVGNSINACLVNVNQAKQYVEAGKVNALAVVSIDSNGGRSSVLPEVPSFVELGVDFTFGTYFFVLGPKSMDESLAESIHSYFAAAGEDGTVNSVLTPAGLEMRFVPFAEGADTVRAQQEALNAVVAELGLKK</sequence>
<dbReference type="PANTHER" id="PTHR42928:SF5">
    <property type="entry name" value="BLR1237 PROTEIN"/>
    <property type="match status" value="1"/>
</dbReference>
<dbReference type="Gene3D" id="3.40.190.150">
    <property type="entry name" value="Bordetella uptake gene, domain 1"/>
    <property type="match status" value="1"/>
</dbReference>
<protein>
    <recommendedName>
        <fullName evidence="2">Tripartite tricarboxylate transporter substrate binding protein</fullName>
    </recommendedName>
</protein>
<dbReference type="PANTHER" id="PTHR42928">
    <property type="entry name" value="TRICARBOXYLATE-BINDING PROTEIN"/>
    <property type="match status" value="1"/>
</dbReference>
<evidence type="ECO:0008006" key="2">
    <source>
        <dbReference type="Google" id="ProtNLM"/>
    </source>
</evidence>
<dbReference type="SUPFAM" id="SSF53850">
    <property type="entry name" value="Periplasmic binding protein-like II"/>
    <property type="match status" value="1"/>
</dbReference>
<gene>
    <name evidence="1" type="ORF">SDC9_95210</name>
</gene>
<reference evidence="1" key="1">
    <citation type="submission" date="2019-08" db="EMBL/GenBank/DDBJ databases">
        <authorList>
            <person name="Kucharzyk K."/>
            <person name="Murdoch R.W."/>
            <person name="Higgins S."/>
            <person name="Loffler F."/>
        </authorList>
    </citation>
    <scope>NUCLEOTIDE SEQUENCE</scope>
</reference>
<dbReference type="InterPro" id="IPR042100">
    <property type="entry name" value="Bug_dom1"/>
</dbReference>
<proteinExistence type="predicted"/>
<dbReference type="Gene3D" id="3.40.190.10">
    <property type="entry name" value="Periplasmic binding protein-like II"/>
    <property type="match status" value="1"/>
</dbReference>
<comment type="caution">
    <text evidence="1">The sequence shown here is derived from an EMBL/GenBank/DDBJ whole genome shotgun (WGS) entry which is preliminary data.</text>
</comment>
<dbReference type="Pfam" id="PF03401">
    <property type="entry name" value="TctC"/>
    <property type="match status" value="1"/>
</dbReference>
<dbReference type="AlphaFoldDB" id="A0A645A5M7"/>
<dbReference type="InterPro" id="IPR005064">
    <property type="entry name" value="BUG"/>
</dbReference>